<reference evidence="4 5" key="1">
    <citation type="journal article" date="2001" name="Nucleic Acids Res.">
        <title>The complete genome sequence of the murine respiratory pathogen Mycoplasma pulmonis.</title>
        <authorList>
            <person name="Chambaud I."/>
            <person name="Heilig R."/>
            <person name="Ferris S."/>
            <person name="Barbe V."/>
            <person name="Samson D."/>
            <person name="Galisson F."/>
            <person name="Moszer I."/>
            <person name="Dybvig K."/>
            <person name="Wroblewski H."/>
            <person name="Viari A."/>
            <person name="Rocha E.P.C."/>
            <person name="Blanchard A."/>
        </authorList>
    </citation>
    <scope>NUCLEOTIDE SEQUENCE [LARGE SCALE GENOMIC DNA]</scope>
    <source>
        <strain evidence="4 5">UAB CTIP</strain>
    </source>
</reference>
<evidence type="ECO:0000313" key="4">
    <source>
        <dbReference type="EMBL" id="CAC13771.1"/>
    </source>
</evidence>
<dbReference type="SUPFAM" id="SSF51658">
    <property type="entry name" value="Xylose isomerase-like"/>
    <property type="match status" value="1"/>
</dbReference>
<organism evidence="5">
    <name type="scientific">Mycoplasmopsis pulmonis (strain UAB CTIP)</name>
    <name type="common">Mycoplasma pulmonis</name>
    <dbReference type="NCBI Taxonomy" id="272635"/>
    <lineage>
        <taxon>Bacteria</taxon>
        <taxon>Bacillati</taxon>
        <taxon>Mycoplasmatota</taxon>
        <taxon>Mycoplasmoidales</taxon>
        <taxon>Metamycoplasmataceae</taxon>
        <taxon>Mycoplasmopsis</taxon>
    </lineage>
</organism>
<proteinExistence type="predicted"/>
<evidence type="ECO:0000313" key="5">
    <source>
        <dbReference type="Proteomes" id="UP000000528"/>
    </source>
</evidence>
<dbReference type="NCBIfam" id="NF009688">
    <property type="entry name" value="PRK13209.1"/>
    <property type="match status" value="1"/>
</dbReference>
<dbReference type="EMBL" id="AL445565">
    <property type="protein sequence ID" value="CAC13771.1"/>
    <property type="molecule type" value="Genomic_DNA"/>
</dbReference>
<dbReference type="AlphaFoldDB" id="Q98PX1"/>
<dbReference type="STRING" id="272635.gene:17577205"/>
<gene>
    <name evidence="4" type="ordered locus">MYPU_5980</name>
</gene>
<evidence type="ECO:0000256" key="1">
    <source>
        <dbReference type="ARBA" id="ARBA00023235"/>
    </source>
</evidence>
<keyword evidence="5" id="KW-1185">Reference proteome</keyword>
<dbReference type="KEGG" id="mpu:MYPU_5980"/>
<dbReference type="InterPro" id="IPR004560">
    <property type="entry name" value="L-Ru-5P_3-Epase"/>
</dbReference>
<dbReference type="HOGENOM" id="CLU_082738_0_0_14"/>
<dbReference type="Gene3D" id="3.20.20.150">
    <property type="entry name" value="Divalent-metal-dependent TIM barrel enzymes"/>
    <property type="match status" value="1"/>
</dbReference>
<evidence type="ECO:0000256" key="2">
    <source>
        <dbReference type="NCBIfam" id="TIGR00542"/>
    </source>
</evidence>
<dbReference type="GO" id="GO:0019852">
    <property type="term" value="P:L-ascorbic acid metabolic process"/>
    <property type="evidence" value="ECO:0007669"/>
    <property type="project" value="TreeGrafter"/>
</dbReference>
<dbReference type="InterPro" id="IPR036237">
    <property type="entry name" value="Xyl_isomerase-like_sf"/>
</dbReference>
<dbReference type="PANTHER" id="PTHR43489:SF1">
    <property type="entry name" value="L-RIBULOSE-5-PHOSPHATE 3-EPIMERASE SGBU-RELATED"/>
    <property type="match status" value="1"/>
</dbReference>
<evidence type="ECO:0000259" key="3">
    <source>
        <dbReference type="Pfam" id="PF01261"/>
    </source>
</evidence>
<dbReference type="InterPro" id="IPR013022">
    <property type="entry name" value="Xyl_isomerase-like_TIM-brl"/>
</dbReference>
<dbReference type="Pfam" id="PF01261">
    <property type="entry name" value="AP_endonuc_2"/>
    <property type="match status" value="1"/>
</dbReference>
<dbReference type="PIR" id="F90586">
    <property type="entry name" value="F90586"/>
</dbReference>
<sequence>MLKTQSKLQRIFKMKLENTDLNKPLVGIYEKALNNKFSFEEKIIIAKEAGFDFIEFSVDESDKKLARLDWDEKTIAQIRALLTKHDFSFNSMTLSAHRRFPFGSKDEQNVKRANEIMLKAIVLARKLGIRTIQLAGYDVYYEQGDEQSKKRFIEGIKNATLLAQKYSVMLAFETMDTLFMSTISRALYYVNKIDSPFLNIYPDLGNLFQFTKEYENEIMLGAKKIVAFHFKETLPGVFRNLWWGEGNVDFVSMLKVIKKANLKVPFLLEMWSKNQPNETMEQNKKLLKDSLDFFNKKWKEACSCE</sequence>
<dbReference type="GO" id="GO:0016861">
    <property type="term" value="F:intramolecular oxidoreductase activity, interconverting aldoses and ketoses"/>
    <property type="evidence" value="ECO:0007669"/>
    <property type="project" value="InterPro"/>
</dbReference>
<name>Q98PX1_MYCPU</name>
<dbReference type="eggNOG" id="COG3623">
    <property type="taxonomic scope" value="Bacteria"/>
</dbReference>
<dbReference type="NCBIfam" id="TIGR00542">
    <property type="entry name" value="hxl6Piso_put"/>
    <property type="match status" value="1"/>
</dbReference>
<dbReference type="InterPro" id="IPR050417">
    <property type="entry name" value="Sugar_Epim/Isomerase"/>
</dbReference>
<dbReference type="PANTHER" id="PTHR43489">
    <property type="entry name" value="ISOMERASE"/>
    <property type="match status" value="1"/>
</dbReference>
<accession>Q98PX1</accession>
<dbReference type="NCBIfam" id="NF009689">
    <property type="entry name" value="PRK13210.1"/>
    <property type="match status" value="1"/>
</dbReference>
<feature type="domain" description="Xylose isomerase-like TIM barrel" evidence="3">
    <location>
        <begin position="45"/>
        <end position="293"/>
    </location>
</feature>
<dbReference type="Proteomes" id="UP000000528">
    <property type="component" value="Chromosome"/>
</dbReference>
<dbReference type="GO" id="GO:0034015">
    <property type="term" value="F:L-ribulose-5-phosphate 3-epimerase activity"/>
    <property type="evidence" value="ECO:0007669"/>
    <property type="project" value="TreeGrafter"/>
</dbReference>
<keyword evidence="1 4" id="KW-0413">Isomerase</keyword>
<protein>
    <recommendedName>
        <fullName evidence="2">L-ribulose-5-phosphate 3-epimerase</fullName>
    </recommendedName>
</protein>